<dbReference type="InterPro" id="IPR057047">
    <property type="entry name" value="PARP14_KH_5"/>
</dbReference>
<keyword evidence="2" id="KW-0328">Glycosyltransferase</keyword>
<dbReference type="Gene3D" id="3.30.70.330">
    <property type="match status" value="2"/>
</dbReference>
<gene>
    <name evidence="8" type="primary">LOC108925342</name>
</gene>
<feature type="region of interest" description="Disordered" evidence="6">
    <location>
        <begin position="849"/>
        <end position="878"/>
    </location>
</feature>
<keyword evidence="3" id="KW-0808">Transferase</keyword>
<evidence type="ECO:0000256" key="1">
    <source>
        <dbReference type="ARBA" id="ARBA00004123"/>
    </source>
</evidence>
<feature type="compositionally biased region" description="Basic and acidic residues" evidence="6">
    <location>
        <begin position="1019"/>
        <end position="1037"/>
    </location>
</feature>
<dbReference type="GeneTree" id="ENSGT00940000154311"/>
<dbReference type="Pfam" id="PF23253">
    <property type="entry name" value="KH_PARP14_6"/>
    <property type="match status" value="1"/>
</dbReference>
<evidence type="ECO:0000256" key="6">
    <source>
        <dbReference type="SAM" id="MobiDB-lite"/>
    </source>
</evidence>
<protein>
    <recommendedName>
        <fullName evidence="7">Macro domain-containing protein</fullName>
    </recommendedName>
</protein>
<dbReference type="SMART" id="SM00506">
    <property type="entry name" value="A1pp"/>
    <property type="match status" value="1"/>
</dbReference>
<dbReference type="GO" id="GO:0010629">
    <property type="term" value="P:negative regulation of gene expression"/>
    <property type="evidence" value="ECO:0007669"/>
    <property type="project" value="TreeGrafter"/>
</dbReference>
<dbReference type="Pfam" id="PF23245">
    <property type="entry name" value="RRM_PARP14_2"/>
    <property type="match status" value="1"/>
</dbReference>
<dbReference type="GO" id="GO:0070212">
    <property type="term" value="P:protein poly-ADP-ribosylation"/>
    <property type="evidence" value="ECO:0007669"/>
    <property type="project" value="TreeGrafter"/>
</dbReference>
<comment type="subcellular location">
    <subcellularLocation>
        <location evidence="1">Nucleus</location>
    </subcellularLocation>
</comment>
<dbReference type="Pfam" id="PF23252">
    <property type="entry name" value="KH_PARP14_5"/>
    <property type="match status" value="1"/>
</dbReference>
<dbReference type="InterPro" id="IPR002589">
    <property type="entry name" value="Macro_dom"/>
</dbReference>
<keyword evidence="5" id="KW-0539">Nucleus</keyword>
<proteinExistence type="predicted"/>
<dbReference type="Pfam" id="PF23085">
    <property type="entry name" value="RRM_PARP14_3"/>
    <property type="match status" value="1"/>
</dbReference>
<dbReference type="PROSITE" id="PS51154">
    <property type="entry name" value="MACRO"/>
    <property type="match status" value="1"/>
</dbReference>
<dbReference type="InterPro" id="IPR043472">
    <property type="entry name" value="Macro_dom-like"/>
</dbReference>
<dbReference type="InterPro" id="IPR057048">
    <property type="entry name" value="PARP14_KH_6"/>
</dbReference>
<evidence type="ECO:0000256" key="3">
    <source>
        <dbReference type="ARBA" id="ARBA00022679"/>
    </source>
</evidence>
<dbReference type="InterPro" id="IPR057046">
    <property type="entry name" value="PARP14_KH_4"/>
</dbReference>
<reference evidence="8" key="3">
    <citation type="submission" date="2025-09" db="UniProtKB">
        <authorList>
            <consortium name="Ensembl"/>
        </authorList>
    </citation>
    <scope>IDENTIFICATION</scope>
</reference>
<dbReference type="CDD" id="cd02907">
    <property type="entry name" value="Macro_Af1521_BAL-like"/>
    <property type="match status" value="1"/>
</dbReference>
<dbReference type="PANTHER" id="PTHR14453">
    <property type="entry name" value="PARP/ZINC FINGER CCCH TYPE DOMAIN CONTAINING PROTEIN"/>
    <property type="match status" value="1"/>
</dbReference>
<evidence type="ECO:0000256" key="2">
    <source>
        <dbReference type="ARBA" id="ARBA00022676"/>
    </source>
</evidence>
<dbReference type="Proteomes" id="UP000694397">
    <property type="component" value="Chromosome 13"/>
</dbReference>
<reference evidence="8" key="2">
    <citation type="submission" date="2025-08" db="UniProtKB">
        <authorList>
            <consortium name="Ensembl"/>
        </authorList>
    </citation>
    <scope>IDENTIFICATION</scope>
</reference>
<dbReference type="SUPFAM" id="SSF52949">
    <property type="entry name" value="Macro domain-like"/>
    <property type="match status" value="2"/>
</dbReference>
<dbReference type="AlphaFoldDB" id="A0A8C9R069"/>
<feature type="domain" description="Macro" evidence="7">
    <location>
        <begin position="650"/>
        <end position="838"/>
    </location>
</feature>
<evidence type="ECO:0000313" key="8">
    <source>
        <dbReference type="Ensembl" id="ENSSFOP00015002340.2"/>
    </source>
</evidence>
<evidence type="ECO:0000256" key="4">
    <source>
        <dbReference type="ARBA" id="ARBA00023027"/>
    </source>
</evidence>
<dbReference type="InterPro" id="IPR035979">
    <property type="entry name" value="RBD_domain_sf"/>
</dbReference>
<organism evidence="8 9">
    <name type="scientific">Scleropages formosus</name>
    <name type="common">Asian bonytongue</name>
    <name type="synonym">Osteoglossum formosum</name>
    <dbReference type="NCBI Taxonomy" id="113540"/>
    <lineage>
        <taxon>Eukaryota</taxon>
        <taxon>Metazoa</taxon>
        <taxon>Chordata</taxon>
        <taxon>Craniata</taxon>
        <taxon>Vertebrata</taxon>
        <taxon>Euteleostomi</taxon>
        <taxon>Actinopterygii</taxon>
        <taxon>Neopterygii</taxon>
        <taxon>Teleostei</taxon>
        <taxon>Osteoglossocephala</taxon>
        <taxon>Osteoglossomorpha</taxon>
        <taxon>Osteoglossiformes</taxon>
        <taxon>Osteoglossidae</taxon>
        <taxon>Scleropages</taxon>
    </lineage>
</organism>
<evidence type="ECO:0000313" key="9">
    <source>
        <dbReference type="Proteomes" id="UP000694397"/>
    </source>
</evidence>
<dbReference type="InterPro" id="IPR057051">
    <property type="entry name" value="PARP14_RPM_1"/>
</dbReference>
<dbReference type="GO" id="GO:1990404">
    <property type="term" value="F:NAD+-protein mono-ADP-ribosyltransferase activity"/>
    <property type="evidence" value="ECO:0007669"/>
    <property type="project" value="TreeGrafter"/>
</dbReference>
<dbReference type="InterPro" id="IPR057049">
    <property type="entry name" value="PARP14_KH_8"/>
</dbReference>
<dbReference type="GO" id="GO:0003950">
    <property type="term" value="F:NAD+ poly-ADP-ribosyltransferase activity"/>
    <property type="evidence" value="ECO:0007669"/>
    <property type="project" value="TreeGrafter"/>
</dbReference>
<evidence type="ECO:0000256" key="5">
    <source>
        <dbReference type="ARBA" id="ARBA00023242"/>
    </source>
</evidence>
<sequence length="1161" mass="128911">MEDHPFPVVVEGDWEQNTNKVKKKLQIYFQSPKNSGGGECVVEFDTSGNKAIVWFKSDVRENILQRKNHVVNIDSKDVNLRVSIAELPEGATDSHVGELFRKHESGVEKVQNSLQAKTEEIHITNIILLENLKSIEKDILVMMVKEISKDEFSAELHKNIKKAIVSFSNTDDATQFLVDCSSNKKFLQYGLSARPLEQTRSVRVENLPSNTTEGLLKSSFERAKSGGGPVEAIKMIPEEQAAIITFIDPQVLETLQNNRQYVCEVPINVYPYYDSIGMALSVAKGTTVTTGVATGAERLKPVEEEVLQTTTRQFEMEKECVSEEIYLEPTMFYILEQGGIKQGTTGKFPEPKLTYIPDVQKLVIFGLPNEVSAIKHDIQLKINKIKQTSVDVDVTLLSFLSEVDNKKMSLQMFSSCKINALYKIVSGAVFIVASCDQTLAKAETRLKKVLMTQHMNVQDPEILKKPEWLKFKAELVEAYNSACKTVTINYVTESTLVICGLSKQVMAVCERVSDFINKNTHVEEFVPVQCNTVLEFIQVFESQAWQKYNSNNGVKILFENNGPHVKLSGGSLLVQELKSLFHKLADPLFTDCLRICNPGARKHFLEKQNLLTTFLIKHYNCVVMLEDNKLEVGGEEAKKNTAEQEDKDVQWTCKVKMPNGEVIVVGKANLCRVAVDAVVNAANGHLRHTGGLAGALVFAAGPQLQDDSDQYIKKNGPLRTGQAIATAAGQLPCRIIIHAVGPRYRETDNATAVRLLKRAVLENLIVAVKNNSSTIAIPAISSGIFGFPLNLCAETIAKTVREHCEKPPEGRGTLSKIYLLNHDDKTVQAMTTAVMKVFEDMQMQLPAQWNQPKSNASSNKQKYAQGRKNLNNSDIVGKEKTESIQGAASIEADVAQTPQESPAFFSFISIPSPGRYMMQIGQITFKVLSEGNVEEVTDAVVIFSSNAFTPKSGALPNCGIAVTQSGHLPLVIHVCIENNTNDIKKKILDALLKCEENKCTSARFPAVDTRTSGVTNEASSRRHGEEADKGFTLDRGKDIESEPKTRKFDLSVYQSVGKNFTPVVFQFCGQSAEDVARAKEEFYNIIKGELRECTIEHQCIAKISAEDFVKLNDLERKLTVKILLEKHPKPLFHLEGLTQDVLTAEEEITGIINDIILAEKA</sequence>
<evidence type="ECO:0000259" key="7">
    <source>
        <dbReference type="PROSITE" id="PS51154"/>
    </source>
</evidence>
<dbReference type="Pfam" id="PF01661">
    <property type="entry name" value="Macro"/>
    <property type="match status" value="1"/>
</dbReference>
<dbReference type="Pfam" id="PF23249">
    <property type="entry name" value="KH_PARP14_3"/>
    <property type="match status" value="1"/>
</dbReference>
<dbReference type="GO" id="GO:0005737">
    <property type="term" value="C:cytoplasm"/>
    <property type="evidence" value="ECO:0007669"/>
    <property type="project" value="TreeGrafter"/>
</dbReference>
<dbReference type="GO" id="GO:0003714">
    <property type="term" value="F:transcription corepressor activity"/>
    <property type="evidence" value="ECO:0007669"/>
    <property type="project" value="TreeGrafter"/>
</dbReference>
<dbReference type="Pfam" id="PF23222">
    <property type="entry name" value="RRM_PARP14_1"/>
    <property type="match status" value="1"/>
</dbReference>
<dbReference type="SUPFAM" id="SSF54928">
    <property type="entry name" value="RNA-binding domain, RBD"/>
    <property type="match status" value="1"/>
</dbReference>
<keyword evidence="4" id="KW-0520">NAD</keyword>
<feature type="region of interest" description="Disordered" evidence="6">
    <location>
        <begin position="1010"/>
        <end position="1037"/>
    </location>
</feature>
<name>A0A8C9R069_SCLFO</name>
<dbReference type="PANTHER" id="PTHR14453:SF102">
    <property type="entry name" value="PROTEIN MONO-ADP-RIBOSYLTRANSFERASE PARP14-LIKE"/>
    <property type="match status" value="1"/>
</dbReference>
<feature type="compositionally biased region" description="Polar residues" evidence="6">
    <location>
        <begin position="849"/>
        <end position="874"/>
    </location>
</feature>
<dbReference type="InterPro" id="IPR012677">
    <property type="entry name" value="Nucleotide-bd_a/b_plait_sf"/>
</dbReference>
<dbReference type="InterPro" id="IPR052056">
    <property type="entry name" value="Mono-ARTD/PARP"/>
</dbReference>
<dbReference type="GO" id="GO:0005634">
    <property type="term" value="C:nucleus"/>
    <property type="evidence" value="ECO:0007669"/>
    <property type="project" value="UniProtKB-SubCell"/>
</dbReference>
<dbReference type="Pfam" id="PF23251">
    <property type="entry name" value="KH_PARP14_4"/>
    <property type="match status" value="1"/>
</dbReference>
<dbReference type="Pfam" id="PF23254">
    <property type="entry name" value="KH_PARP14_8"/>
    <property type="match status" value="1"/>
</dbReference>
<dbReference type="InterPro" id="IPR057050">
    <property type="entry name" value="RRM_PARP14_2"/>
</dbReference>
<keyword evidence="9" id="KW-1185">Reference proteome</keyword>
<dbReference type="Ensembl" id="ENSSFOT00015002384.2">
    <property type="protein sequence ID" value="ENSSFOP00015002340.2"/>
    <property type="gene ID" value="ENSSFOG00015001581.2"/>
</dbReference>
<dbReference type="Gene3D" id="3.40.220.10">
    <property type="entry name" value="Leucine Aminopeptidase, subunit E, domain 1"/>
    <property type="match status" value="1"/>
</dbReference>
<dbReference type="InterPro" id="IPR057045">
    <property type="entry name" value="PARP14_KH_3"/>
</dbReference>
<accession>A0A8C9R069</accession>
<reference evidence="8 9" key="1">
    <citation type="submission" date="2019-04" db="EMBL/GenBank/DDBJ databases">
        <authorList>
            <consortium name="Wellcome Sanger Institute Data Sharing"/>
        </authorList>
    </citation>
    <scope>NUCLEOTIDE SEQUENCE [LARGE SCALE GENOMIC DNA]</scope>
</reference>
<dbReference type="GO" id="GO:0003676">
    <property type="term" value="F:nucleic acid binding"/>
    <property type="evidence" value="ECO:0007669"/>
    <property type="project" value="InterPro"/>
</dbReference>